<dbReference type="Gene3D" id="3.40.50.300">
    <property type="entry name" value="P-loop containing nucleotide triphosphate hydrolases"/>
    <property type="match status" value="1"/>
</dbReference>
<dbReference type="Gene3D" id="1.25.40.1040">
    <property type="match status" value="1"/>
</dbReference>
<feature type="compositionally biased region" description="Low complexity" evidence="1">
    <location>
        <begin position="339"/>
        <end position="353"/>
    </location>
</feature>
<feature type="region of interest" description="Disordered" evidence="1">
    <location>
        <begin position="211"/>
        <end position="234"/>
    </location>
</feature>
<evidence type="ECO:0008006" key="4">
    <source>
        <dbReference type="Google" id="ProtNLM"/>
    </source>
</evidence>
<organism evidence="2 3">
    <name type="scientific">Candidatus Eisenbergiella merdigallinarum</name>
    <dbReference type="NCBI Taxonomy" id="2838552"/>
    <lineage>
        <taxon>Bacteria</taxon>
        <taxon>Bacillati</taxon>
        <taxon>Bacillota</taxon>
        <taxon>Clostridia</taxon>
        <taxon>Lachnospirales</taxon>
        <taxon>Lachnospiraceae</taxon>
        <taxon>Eisenbergiella</taxon>
    </lineage>
</organism>
<feature type="compositionally biased region" description="Basic and acidic residues" evidence="1">
    <location>
        <begin position="211"/>
        <end position="229"/>
    </location>
</feature>
<feature type="compositionally biased region" description="Low complexity" evidence="1">
    <location>
        <begin position="279"/>
        <end position="297"/>
    </location>
</feature>
<dbReference type="InterPro" id="IPR027417">
    <property type="entry name" value="P-loop_NTPase"/>
</dbReference>
<name>A0A9D2MSM2_9FIRM</name>
<dbReference type="Proteomes" id="UP000886883">
    <property type="component" value="Unassembled WGS sequence"/>
</dbReference>
<dbReference type="EMBL" id="DWXE01000039">
    <property type="protein sequence ID" value="HJB91676.1"/>
    <property type="molecule type" value="Genomic_DNA"/>
</dbReference>
<gene>
    <name evidence="2" type="ORF">H9763_09485</name>
</gene>
<evidence type="ECO:0000313" key="2">
    <source>
        <dbReference type="EMBL" id="HJB91676.1"/>
    </source>
</evidence>
<dbReference type="SUPFAM" id="SSF48452">
    <property type="entry name" value="TPR-like"/>
    <property type="match status" value="1"/>
</dbReference>
<comment type="caution">
    <text evidence="2">The sequence shown here is derived from an EMBL/GenBank/DDBJ whole genome shotgun (WGS) entry which is preliminary data.</text>
</comment>
<feature type="region of interest" description="Disordered" evidence="1">
    <location>
        <begin position="262"/>
        <end position="353"/>
    </location>
</feature>
<feature type="compositionally biased region" description="Low complexity" evidence="1">
    <location>
        <begin position="526"/>
        <end position="539"/>
    </location>
</feature>
<feature type="region of interest" description="Disordered" evidence="1">
    <location>
        <begin position="552"/>
        <end position="639"/>
    </location>
</feature>
<feature type="compositionally biased region" description="Basic and acidic residues" evidence="1">
    <location>
        <begin position="571"/>
        <end position="582"/>
    </location>
</feature>
<feature type="region of interest" description="Disordered" evidence="1">
    <location>
        <begin position="488"/>
        <end position="539"/>
    </location>
</feature>
<dbReference type="AlphaFoldDB" id="A0A9D2MSM2"/>
<feature type="compositionally biased region" description="Basic and acidic residues" evidence="1">
    <location>
        <begin position="403"/>
        <end position="415"/>
    </location>
</feature>
<evidence type="ECO:0000313" key="3">
    <source>
        <dbReference type="Proteomes" id="UP000886883"/>
    </source>
</evidence>
<proteinExistence type="predicted"/>
<accession>A0A9D2MSM2</accession>
<reference evidence="2" key="1">
    <citation type="journal article" date="2021" name="PeerJ">
        <title>Extensive microbial diversity within the chicken gut microbiome revealed by metagenomics and culture.</title>
        <authorList>
            <person name="Gilroy R."/>
            <person name="Ravi A."/>
            <person name="Getino M."/>
            <person name="Pursley I."/>
            <person name="Horton D.L."/>
            <person name="Alikhan N.F."/>
            <person name="Baker D."/>
            <person name="Gharbi K."/>
            <person name="Hall N."/>
            <person name="Watson M."/>
            <person name="Adriaenssens E.M."/>
            <person name="Foster-Nyarko E."/>
            <person name="Jarju S."/>
            <person name="Secka A."/>
            <person name="Antonio M."/>
            <person name="Oren A."/>
            <person name="Chaudhuri R.R."/>
            <person name="La Ragione R."/>
            <person name="Hildebrand F."/>
            <person name="Pallen M.J."/>
        </authorList>
    </citation>
    <scope>NUCLEOTIDE SEQUENCE</scope>
    <source>
        <strain evidence="2">USAMLcec3-2134</strain>
    </source>
</reference>
<evidence type="ECO:0000256" key="1">
    <source>
        <dbReference type="SAM" id="MobiDB-lite"/>
    </source>
</evidence>
<feature type="compositionally biased region" description="Basic and acidic residues" evidence="1">
    <location>
        <begin position="612"/>
        <end position="622"/>
    </location>
</feature>
<feature type="region of interest" description="Disordered" evidence="1">
    <location>
        <begin position="379"/>
        <end position="421"/>
    </location>
</feature>
<reference evidence="2" key="2">
    <citation type="submission" date="2021-04" db="EMBL/GenBank/DDBJ databases">
        <authorList>
            <person name="Gilroy R."/>
        </authorList>
    </citation>
    <scope>NUCLEOTIDE SEQUENCE</scope>
    <source>
        <strain evidence="2">USAMLcec3-2134</strain>
    </source>
</reference>
<sequence>MDKYEYKLRLEEIRTLNKKGRFQEAAQVADTIDWNKVRNVSTLGVVSDVYKINRRFDDAKAILLLANEKSPQNRRILYALCDLTVKMGLVVDAVEYYKEFVQLAPNDNSKYILLYKIYEAQDISLEERIAVLKEYKKREYNEKWAYELAFLYHRVGLATECVEECDQLILWFGEGKYVAKAMELKMLYVPLSPAQQQIYDRYLGRLEGKPAGKAEEKAQPAASARERESAAAGEEMDIQVKPMDMGQYNTMNLQAALAESMKEVLAEGETEGPGARPDGALAAPEPGAGSGAEEVPGSVTRTIETERIREAARALRPAEVQAESPASLPEEEGKGLSGSGEAPADAVSAAPATAAPQAFEPAAPASAAGTYGEPAAPKAVLPASAAAAPRASAEKVPAPASGRQDEESRPGERRITGQMSLEEVLAEWEKLKRDNEEKRKRETRQWMMQQTGTLFEDFDHTAKDGVLEKLEREESFDPLDEVEELEEIEAPEEGAAQPDAIPMPVRQERPQPVSARPESDRTVREAGQVQPAPANAAARVAMAAQGILEEARVPAQPATAEPGVPPVPAASEERAADVREEGAQPLPASGEPAPAARQEAKPAEEAAPAPAVREEPSGREAVMEESADAPASRKENGGDTAALHTRIREQQMEEHERSLTKKEKALFAPFVPTKKAMRQLVRAMDQLSLSAYTGNMIVTGAPGSDMMKFTKNVIRILQASDGNFSGKVAKVNAEMLNRKKADGILAKIPGGALIVERAGKLSDAGTENLMKALNQEHTGAIVFLMDTSRAIGRLTDRCPQLLPFFTARFDIAALDSATLVKYGCQYAYNMEYSIDELGRLALHTRIEDMQTSDHAVTVEEVREIVDEAIDHAERKSLRHFMDVLLRKRYDEDDMIILRERDFI</sequence>
<dbReference type="InterPro" id="IPR011990">
    <property type="entry name" value="TPR-like_helical_dom_sf"/>
</dbReference>
<feature type="compositionally biased region" description="Low complexity" evidence="1">
    <location>
        <begin position="379"/>
        <end position="398"/>
    </location>
</feature>
<feature type="compositionally biased region" description="Basic and acidic residues" evidence="1">
    <location>
        <begin position="303"/>
        <end position="313"/>
    </location>
</feature>
<protein>
    <recommendedName>
        <fullName evidence="4">Tetratricopeptide repeat protein</fullName>
    </recommendedName>
</protein>